<evidence type="ECO:0000256" key="1">
    <source>
        <dbReference type="SAM" id="MobiDB-lite"/>
    </source>
</evidence>
<evidence type="ECO:0000313" key="3">
    <source>
        <dbReference type="Proteomes" id="UP001620295"/>
    </source>
</evidence>
<proteinExistence type="predicted"/>
<protein>
    <submittedName>
        <fullName evidence="2">Uncharacterized protein</fullName>
    </submittedName>
</protein>
<sequence length="169" mass="17787">MVVTTAGTWALPAVAYGCEELGVPCVSSAFPRQAYVYGHGTDPANPFAWTYHFAWGIDDIAAVSAEMWEVLGPAHTVGCPWNDDLQGRLLCHPGYGFLPAAAARDHAMVDPGGYREPAAEAGLRRRLGGAPSRHPRLPVAPPPLPLLPDGTTAARLPEAAVEADPAAAR</sequence>
<dbReference type="RefSeq" id="WP_358637297.1">
    <property type="nucleotide sequence ID" value="NZ_JBFAEV010000010.1"/>
</dbReference>
<comment type="caution">
    <text evidence="2">The sequence shown here is derived from an EMBL/GenBank/DDBJ whole genome shotgun (WGS) entry which is preliminary data.</text>
</comment>
<dbReference type="Proteomes" id="UP001620295">
    <property type="component" value="Unassembled WGS sequence"/>
</dbReference>
<accession>A0ABW8LCS1</accession>
<name>A0ABW8LCS1_9ACTN</name>
<reference evidence="2 3" key="1">
    <citation type="submission" date="2024-11" db="EMBL/GenBank/DDBJ databases">
        <title>The Natural Products Discovery Center: Release of the First 8490 Sequenced Strains for Exploring Actinobacteria Biosynthetic Diversity.</title>
        <authorList>
            <person name="Kalkreuter E."/>
            <person name="Kautsar S.A."/>
            <person name="Yang D."/>
            <person name="Bader C.D."/>
            <person name="Teijaro C.N."/>
            <person name="Fluegel L."/>
            <person name="Davis C.M."/>
            <person name="Simpson J.R."/>
            <person name="Lauterbach L."/>
            <person name="Steele A.D."/>
            <person name="Gui C."/>
            <person name="Meng S."/>
            <person name="Li G."/>
            <person name="Viehrig K."/>
            <person name="Ye F."/>
            <person name="Su P."/>
            <person name="Kiefer A.F."/>
            <person name="Nichols A."/>
            <person name="Cepeda A.J."/>
            <person name="Yan W."/>
            <person name="Fan B."/>
            <person name="Jiang Y."/>
            <person name="Adhikari A."/>
            <person name="Zheng C.-J."/>
            <person name="Schuster L."/>
            <person name="Cowan T.M."/>
            <person name="Smanski M.J."/>
            <person name="Chevrette M.G."/>
            <person name="De Carvalho L.P.S."/>
            <person name="Shen B."/>
        </authorList>
    </citation>
    <scope>NUCLEOTIDE SEQUENCE [LARGE SCALE GENOMIC DNA]</scope>
    <source>
        <strain evidence="2 3">NPDC020863</strain>
    </source>
</reference>
<keyword evidence="3" id="KW-1185">Reference proteome</keyword>
<dbReference type="EMBL" id="JBJDQH010000001">
    <property type="protein sequence ID" value="MFK4263732.1"/>
    <property type="molecule type" value="Genomic_DNA"/>
</dbReference>
<organism evidence="2 3">
    <name type="scientific">Streptomyces milbemycinicus</name>
    <dbReference type="NCBI Taxonomy" id="476552"/>
    <lineage>
        <taxon>Bacteria</taxon>
        <taxon>Bacillati</taxon>
        <taxon>Actinomycetota</taxon>
        <taxon>Actinomycetes</taxon>
        <taxon>Kitasatosporales</taxon>
        <taxon>Streptomycetaceae</taxon>
        <taxon>Streptomyces</taxon>
    </lineage>
</organism>
<feature type="region of interest" description="Disordered" evidence="1">
    <location>
        <begin position="127"/>
        <end position="152"/>
    </location>
</feature>
<evidence type="ECO:0000313" key="2">
    <source>
        <dbReference type="EMBL" id="MFK4263732.1"/>
    </source>
</evidence>
<gene>
    <name evidence="2" type="ORF">ACI2L5_02170</name>
</gene>